<feature type="domain" description="Mycothiol-dependent maleylpyruvate isomerase metal-binding" evidence="1">
    <location>
        <begin position="16"/>
        <end position="57"/>
    </location>
</feature>
<accession>A0A1W9ZVL8</accession>
<dbReference type="OrthoDB" id="5178565at2"/>
<dbReference type="RefSeq" id="WP_083113263.1">
    <property type="nucleotide sequence ID" value="NZ_JACKTS010000060.1"/>
</dbReference>
<dbReference type="InterPro" id="IPR034660">
    <property type="entry name" value="DinB/YfiT-like"/>
</dbReference>
<comment type="caution">
    <text evidence="2">The sequence shown here is derived from an EMBL/GenBank/DDBJ whole genome shotgun (WGS) entry which is preliminary data.</text>
</comment>
<dbReference type="InterPro" id="IPR024344">
    <property type="entry name" value="MDMPI_metal-binding"/>
</dbReference>
<dbReference type="AlphaFoldDB" id="A0A1W9ZVL8"/>
<evidence type="ECO:0000313" key="2">
    <source>
        <dbReference type="EMBL" id="ORA21705.1"/>
    </source>
</evidence>
<reference evidence="2 3" key="1">
    <citation type="submission" date="2017-02" db="EMBL/GenBank/DDBJ databases">
        <title>The new phylogeny of genus Mycobacterium.</title>
        <authorList>
            <person name="Tortoli E."/>
            <person name="Trovato A."/>
            <person name="Cirillo D.M."/>
        </authorList>
    </citation>
    <scope>NUCLEOTIDE SEQUENCE [LARGE SCALE GENOMIC DNA]</scope>
    <source>
        <strain evidence="2 3">DSM 45057</strain>
    </source>
</reference>
<evidence type="ECO:0000259" key="1">
    <source>
        <dbReference type="Pfam" id="PF11716"/>
    </source>
</evidence>
<gene>
    <name evidence="2" type="ORF">BST12_11655</name>
</gene>
<dbReference type="GO" id="GO:0046872">
    <property type="term" value="F:metal ion binding"/>
    <property type="evidence" value="ECO:0007669"/>
    <property type="project" value="InterPro"/>
</dbReference>
<organism evidence="2 3">
    <name type="scientific">Mycobacterium angelicum</name>
    <dbReference type="NCBI Taxonomy" id="470074"/>
    <lineage>
        <taxon>Bacteria</taxon>
        <taxon>Bacillati</taxon>
        <taxon>Actinomycetota</taxon>
        <taxon>Actinomycetes</taxon>
        <taxon>Mycobacteriales</taxon>
        <taxon>Mycobacteriaceae</taxon>
        <taxon>Mycobacterium</taxon>
    </lineage>
</organism>
<dbReference type="Proteomes" id="UP000192284">
    <property type="component" value="Unassembled WGS sequence"/>
</dbReference>
<dbReference type="EMBL" id="MVHE01000013">
    <property type="protein sequence ID" value="ORA21705.1"/>
    <property type="molecule type" value="Genomic_DNA"/>
</dbReference>
<keyword evidence="3" id="KW-1185">Reference proteome</keyword>
<sequence length="212" mass="22966">MSPADSTPGTTMEMARTERAELAEFLATLTPQQWEAPSLCAGWSVKDVVAHMFSYEELDTKGLVMRFLKGRVVRANEVGVAEFAGLSPQQLLDYVDKHLQPRGLTAGFGGTIALVDGVVHHQDIRRALGQPRTIPAERLKRVLEVVPGNPRLGAGRRIRGLRLRATDIDWTHGNGPEVTGTGEALLMAMTGRPAAIDDLSGPGKPTLAKRIK</sequence>
<name>A0A1W9ZVL8_MYCAN</name>
<dbReference type="Pfam" id="PF11716">
    <property type="entry name" value="MDMPI_N"/>
    <property type="match status" value="1"/>
</dbReference>
<dbReference type="Gene3D" id="1.20.120.450">
    <property type="entry name" value="dinb family like domain"/>
    <property type="match status" value="1"/>
</dbReference>
<proteinExistence type="predicted"/>
<dbReference type="SUPFAM" id="SSF109854">
    <property type="entry name" value="DinB/YfiT-like putative metalloenzymes"/>
    <property type="match status" value="1"/>
</dbReference>
<dbReference type="NCBIfam" id="TIGR03083">
    <property type="entry name" value="maleylpyruvate isomerase family mycothiol-dependent enzyme"/>
    <property type="match status" value="1"/>
</dbReference>
<dbReference type="InterPro" id="IPR017517">
    <property type="entry name" value="Maleyloyr_isom"/>
</dbReference>
<evidence type="ECO:0000313" key="3">
    <source>
        <dbReference type="Proteomes" id="UP000192284"/>
    </source>
</evidence>
<protein>
    <submittedName>
        <fullName evidence="2">DinB family protein</fullName>
    </submittedName>
</protein>